<evidence type="ECO:0000256" key="4">
    <source>
        <dbReference type="ARBA" id="ARBA00022729"/>
    </source>
</evidence>
<gene>
    <name evidence="10" type="ORF">EJC50_28670</name>
</gene>
<keyword evidence="5" id="KW-0472">Membrane</keyword>
<keyword evidence="2" id="KW-0813">Transport</keyword>
<dbReference type="Proteomes" id="UP000272528">
    <property type="component" value="Chromosome"/>
</dbReference>
<dbReference type="AlphaFoldDB" id="A0A3Q8X9Q7"/>
<dbReference type="GO" id="GO:0055085">
    <property type="term" value="P:transmembrane transport"/>
    <property type="evidence" value="ECO:0007669"/>
    <property type="project" value="InterPro"/>
</dbReference>
<dbReference type="InterPro" id="IPR006061">
    <property type="entry name" value="SBP_1_CS"/>
</dbReference>
<accession>A0A3Q8X9Q7</accession>
<proteinExistence type="inferred from homology"/>
<keyword evidence="4 9" id="KW-0732">Signal</keyword>
<sequence>MAAKKWMTVAATAALVPALLTACGSNSNNGNEANTTTNAGTNANSGTNNSASTEPVEITILQYAPEMTEAINKLAADYKKEHPNVTITATIHQDDYPTLLKSRINSGDVPDIFMTGAYNENKTYQDYVYDLKDEPFMKNIVPTALPGVTLDGKVLGFPLVLQSHSFIYNKKLFADAGITELPKTFAQLEEAAKKLQAKGVIPFSNGYKEWWVLEQTFTQVLASMGGDYAKTFDELNSGDKKLFDIPEASNVFKLIDLTTKYGNKKPLETDLNSQVALFAEGKAAMMHQGTWVEDSVRKLNPNIDMGFMPGPVGDDASKAGLMVDSNIVWRVNKDSKNLKEVLKFLDWMTTSEAGKSFIPVGTKQISTVASAPFPDAQLSKETQTFLEGGVTYPWVKGYWPDGFEQKAGEILQKYIAGGASADEAKAEMNKTYKTLAEAAE</sequence>
<evidence type="ECO:0000256" key="6">
    <source>
        <dbReference type="ARBA" id="ARBA00023139"/>
    </source>
</evidence>
<evidence type="ECO:0000256" key="9">
    <source>
        <dbReference type="SAM" id="SignalP"/>
    </source>
</evidence>
<evidence type="ECO:0000256" key="3">
    <source>
        <dbReference type="ARBA" id="ARBA00022475"/>
    </source>
</evidence>
<reference evidence="11" key="1">
    <citation type="submission" date="2018-12" db="EMBL/GenBank/DDBJ databases">
        <title>Genome sequence of Peanibacillus sp.</title>
        <authorList>
            <person name="Subramani G."/>
            <person name="Srinivasan S."/>
            <person name="Kim M.K."/>
        </authorList>
    </citation>
    <scope>NUCLEOTIDE SEQUENCE [LARGE SCALE GENOMIC DNA]</scope>
    <source>
        <strain evidence="11">18JY67-1</strain>
    </source>
</reference>
<feature type="chain" id="PRO_5039069353" evidence="9">
    <location>
        <begin position="23"/>
        <end position="440"/>
    </location>
</feature>
<dbReference type="PANTHER" id="PTHR43649">
    <property type="entry name" value="ARABINOSE-BINDING PROTEIN-RELATED"/>
    <property type="match status" value="1"/>
</dbReference>
<evidence type="ECO:0000256" key="2">
    <source>
        <dbReference type="ARBA" id="ARBA00022448"/>
    </source>
</evidence>
<evidence type="ECO:0000256" key="8">
    <source>
        <dbReference type="SAM" id="MobiDB-lite"/>
    </source>
</evidence>
<evidence type="ECO:0000256" key="5">
    <source>
        <dbReference type="ARBA" id="ARBA00023136"/>
    </source>
</evidence>
<evidence type="ECO:0000313" key="10">
    <source>
        <dbReference type="EMBL" id="AZN43218.1"/>
    </source>
</evidence>
<evidence type="ECO:0000313" key="11">
    <source>
        <dbReference type="Proteomes" id="UP000272528"/>
    </source>
</evidence>
<feature type="region of interest" description="Disordered" evidence="8">
    <location>
        <begin position="26"/>
        <end position="52"/>
    </location>
</feature>
<keyword evidence="3" id="KW-1003">Cell membrane</keyword>
<feature type="signal peptide" evidence="9">
    <location>
        <begin position="1"/>
        <end position="22"/>
    </location>
</feature>
<dbReference type="OrthoDB" id="9763054at2"/>
<dbReference type="KEGG" id="palb:EJC50_28670"/>
<dbReference type="SUPFAM" id="SSF53850">
    <property type="entry name" value="Periplasmic binding protein-like II"/>
    <property type="match status" value="1"/>
</dbReference>
<comment type="similarity">
    <text evidence="1">Belongs to the bacterial solute-binding protein 1 family.</text>
</comment>
<dbReference type="Pfam" id="PF01547">
    <property type="entry name" value="SBP_bac_1"/>
    <property type="match status" value="1"/>
</dbReference>
<evidence type="ECO:0000256" key="7">
    <source>
        <dbReference type="ARBA" id="ARBA00023288"/>
    </source>
</evidence>
<keyword evidence="6" id="KW-0564">Palmitate</keyword>
<dbReference type="RefSeq" id="WP_126019570.1">
    <property type="nucleotide sequence ID" value="NZ_CP034437.1"/>
</dbReference>
<organism evidence="10 11">
    <name type="scientific">Paenibacillus albus</name>
    <dbReference type="NCBI Taxonomy" id="2495582"/>
    <lineage>
        <taxon>Bacteria</taxon>
        <taxon>Bacillati</taxon>
        <taxon>Bacillota</taxon>
        <taxon>Bacilli</taxon>
        <taxon>Bacillales</taxon>
        <taxon>Paenibacillaceae</taxon>
        <taxon>Paenibacillus</taxon>
    </lineage>
</organism>
<dbReference type="PROSITE" id="PS51257">
    <property type="entry name" value="PROKAR_LIPOPROTEIN"/>
    <property type="match status" value="1"/>
</dbReference>
<name>A0A3Q8X9Q7_9BACL</name>
<dbReference type="InterPro" id="IPR006059">
    <property type="entry name" value="SBP"/>
</dbReference>
<evidence type="ECO:0000256" key="1">
    <source>
        <dbReference type="ARBA" id="ARBA00008520"/>
    </source>
</evidence>
<keyword evidence="11" id="KW-1185">Reference proteome</keyword>
<dbReference type="Gene3D" id="3.40.190.10">
    <property type="entry name" value="Periplasmic binding protein-like II"/>
    <property type="match status" value="2"/>
</dbReference>
<dbReference type="InterPro" id="IPR050490">
    <property type="entry name" value="Bact_solute-bd_prot1"/>
</dbReference>
<dbReference type="EMBL" id="CP034437">
    <property type="protein sequence ID" value="AZN43218.1"/>
    <property type="molecule type" value="Genomic_DNA"/>
</dbReference>
<dbReference type="PANTHER" id="PTHR43649:SF33">
    <property type="entry name" value="POLYGALACTURONAN_RHAMNOGALACTURONAN-BINDING PROTEIN YTCQ"/>
    <property type="match status" value="1"/>
</dbReference>
<protein>
    <submittedName>
        <fullName evidence="10">Extracellular solute-binding protein</fullName>
    </submittedName>
</protein>
<keyword evidence="7" id="KW-0449">Lipoprotein</keyword>
<dbReference type="PROSITE" id="PS01037">
    <property type="entry name" value="SBP_BACTERIAL_1"/>
    <property type="match status" value="1"/>
</dbReference>